<organism evidence="2 3">
    <name type="scientific">Staphylococcus phage Team1</name>
    <dbReference type="NCBI Taxonomy" id="1262512"/>
    <lineage>
        <taxon>Viruses</taxon>
        <taxon>Duplodnaviria</taxon>
        <taxon>Heunggongvirae</taxon>
        <taxon>Uroviricota</taxon>
        <taxon>Caudoviricetes</taxon>
        <taxon>Herelleviridae</taxon>
        <taxon>Twortvirinae</taxon>
        <taxon>Kayvirus</taxon>
        <taxon>Kayvirus G1</taxon>
    </lineage>
</organism>
<feature type="coiled-coil region" evidence="1">
    <location>
        <begin position="3"/>
        <end position="37"/>
    </location>
</feature>
<dbReference type="Gene3D" id="1.20.5.170">
    <property type="match status" value="1"/>
</dbReference>
<name>A0A075BEX5_9CAUD</name>
<dbReference type="EMBL" id="KC012913">
    <property type="protein sequence ID" value="AFX93446.1"/>
    <property type="molecule type" value="Genomic_DNA"/>
</dbReference>
<evidence type="ECO:0000313" key="3">
    <source>
        <dbReference type="Proteomes" id="UP000028568"/>
    </source>
</evidence>
<evidence type="ECO:0000313" key="2">
    <source>
        <dbReference type="EMBL" id="AFX93446.1"/>
    </source>
</evidence>
<protein>
    <submittedName>
        <fullName evidence="2">Transcription factor</fullName>
    </submittedName>
</protein>
<evidence type="ECO:0000256" key="1">
    <source>
        <dbReference type="SAM" id="Coils"/>
    </source>
</evidence>
<sequence length="38" mass="4566">MTKEELEQKVKELEAENKELKKQIERFEDEGGKTKDEQ</sequence>
<keyword evidence="1" id="KW-0175">Coiled coil</keyword>
<dbReference type="RefSeq" id="YP_009098329.1">
    <property type="nucleotide sequence ID" value="NC_025417.1"/>
</dbReference>
<dbReference type="SUPFAM" id="SSF160459">
    <property type="entry name" value="BLRF2-like"/>
    <property type="match status" value="1"/>
</dbReference>
<accession>A0A075BEX5</accession>
<dbReference type="Proteomes" id="UP000028568">
    <property type="component" value="Segment"/>
</dbReference>
<dbReference type="KEGG" id="vg:22276592"/>
<proteinExistence type="predicted"/>
<reference evidence="2 3" key="1">
    <citation type="journal article" date="2014" name="PLoS ONE">
        <title>Improving the Safety of Staphylococcus aureus Polyvalent Phages by Their Production on a Staphylococcus xylosus Strain.</title>
        <authorList>
            <person name="El Haddad L."/>
            <person name="Ben Abdallah N."/>
            <person name="Plante P.L."/>
            <person name="Dumaresq J."/>
            <person name="Katsarava R."/>
            <person name="Labrie S."/>
            <person name="Corbeil J."/>
            <person name="St-Gelais D."/>
            <person name="Moineau S."/>
        </authorList>
    </citation>
    <scope>NUCLEOTIDE SEQUENCE [LARGE SCALE GENOMIC DNA]</scope>
</reference>
<dbReference type="GeneID" id="22276592"/>